<accession>A0A0A9EUU2</accession>
<protein>
    <submittedName>
        <fullName evidence="1">Uncharacterized protein</fullName>
    </submittedName>
</protein>
<evidence type="ECO:0000313" key="1">
    <source>
        <dbReference type="EMBL" id="JAE01601.1"/>
    </source>
</evidence>
<dbReference type="EMBL" id="GBRH01196295">
    <property type="protein sequence ID" value="JAE01601.1"/>
    <property type="molecule type" value="Transcribed_RNA"/>
</dbReference>
<proteinExistence type="predicted"/>
<name>A0A0A9EUU2_ARUDO</name>
<reference evidence="1" key="1">
    <citation type="submission" date="2014-09" db="EMBL/GenBank/DDBJ databases">
        <authorList>
            <person name="Magalhaes I.L.F."/>
            <person name="Oliveira U."/>
            <person name="Santos F.R."/>
            <person name="Vidigal T.H.D.A."/>
            <person name="Brescovit A.D."/>
            <person name="Santos A.J."/>
        </authorList>
    </citation>
    <scope>NUCLEOTIDE SEQUENCE</scope>
    <source>
        <tissue evidence="1">Shoot tissue taken approximately 20 cm above the soil surface</tissue>
    </source>
</reference>
<reference evidence="1" key="2">
    <citation type="journal article" date="2015" name="Data Brief">
        <title>Shoot transcriptome of the giant reed, Arundo donax.</title>
        <authorList>
            <person name="Barrero R.A."/>
            <person name="Guerrero F.D."/>
            <person name="Moolhuijzen P."/>
            <person name="Goolsby J.A."/>
            <person name="Tidwell J."/>
            <person name="Bellgard S.E."/>
            <person name="Bellgard M.I."/>
        </authorList>
    </citation>
    <scope>NUCLEOTIDE SEQUENCE</scope>
    <source>
        <tissue evidence="1">Shoot tissue taken approximately 20 cm above the soil surface</tissue>
    </source>
</reference>
<dbReference type="AlphaFoldDB" id="A0A0A9EUU2"/>
<organism evidence="1">
    <name type="scientific">Arundo donax</name>
    <name type="common">Giant reed</name>
    <name type="synonym">Donax arundinaceus</name>
    <dbReference type="NCBI Taxonomy" id="35708"/>
    <lineage>
        <taxon>Eukaryota</taxon>
        <taxon>Viridiplantae</taxon>
        <taxon>Streptophyta</taxon>
        <taxon>Embryophyta</taxon>
        <taxon>Tracheophyta</taxon>
        <taxon>Spermatophyta</taxon>
        <taxon>Magnoliopsida</taxon>
        <taxon>Liliopsida</taxon>
        <taxon>Poales</taxon>
        <taxon>Poaceae</taxon>
        <taxon>PACMAD clade</taxon>
        <taxon>Arundinoideae</taxon>
        <taxon>Arundineae</taxon>
        <taxon>Arundo</taxon>
    </lineage>
</organism>
<sequence length="38" mass="4074">MIKDLSSCFILLTDCSAFVIFAENVSSSSDNVVVSAFL</sequence>